<organism evidence="1 2">
    <name type="scientific">Actinoalloteichus hoggarensis</name>
    <dbReference type="NCBI Taxonomy" id="1470176"/>
    <lineage>
        <taxon>Bacteria</taxon>
        <taxon>Bacillati</taxon>
        <taxon>Actinomycetota</taxon>
        <taxon>Actinomycetes</taxon>
        <taxon>Pseudonocardiales</taxon>
        <taxon>Pseudonocardiaceae</taxon>
        <taxon>Actinoalloteichus</taxon>
    </lineage>
</organism>
<dbReference type="AlphaFoldDB" id="A0A221W7Q9"/>
<dbReference type="EMBL" id="CP022521">
    <property type="protein sequence ID" value="ASO21559.1"/>
    <property type="molecule type" value="Genomic_DNA"/>
</dbReference>
<gene>
    <name evidence="1" type="ORF">AHOG_19705</name>
</gene>
<keyword evidence="2" id="KW-1185">Reference proteome</keyword>
<evidence type="ECO:0000313" key="1">
    <source>
        <dbReference type="EMBL" id="ASO21559.1"/>
    </source>
</evidence>
<evidence type="ECO:0000313" key="2">
    <source>
        <dbReference type="Proteomes" id="UP000204221"/>
    </source>
</evidence>
<reference evidence="1 2" key="1">
    <citation type="submission" date="2017-07" db="EMBL/GenBank/DDBJ databases">
        <title>Complete genome sequence of Actinoalloteichus hoggarensis DSM 45943, type strain of Actinoalloteichus hoggarensis.</title>
        <authorList>
            <person name="Ruckert C."/>
            <person name="Nouioui I."/>
            <person name="Willmese J."/>
            <person name="van Wezel G."/>
            <person name="Klenk H.-P."/>
            <person name="Kalinowski J."/>
            <person name="Zotchev S.B."/>
        </authorList>
    </citation>
    <scope>NUCLEOTIDE SEQUENCE [LARGE SCALE GENOMIC DNA]</scope>
    <source>
        <strain evidence="1 2">DSM 45943</strain>
    </source>
</reference>
<accession>A0A221W7Q9</accession>
<protein>
    <submittedName>
        <fullName evidence="1">Uncharacterized protein</fullName>
    </submittedName>
</protein>
<sequence length="53" mass="6026">MLWVGMFRRLRHTWDGSYRSMRVAVCGAVVVRITTELITVNDCPACFPSAVRP</sequence>
<dbReference type="Proteomes" id="UP000204221">
    <property type="component" value="Chromosome"/>
</dbReference>
<proteinExistence type="predicted"/>
<dbReference type="KEGG" id="ahg:AHOG_19705"/>
<name>A0A221W7Q9_9PSEU</name>